<evidence type="ECO:0000256" key="2">
    <source>
        <dbReference type="ARBA" id="ARBA00022679"/>
    </source>
</evidence>
<dbReference type="EMBL" id="BAABFC010000009">
    <property type="protein sequence ID" value="GAA4496406.1"/>
    <property type="molecule type" value="Genomic_DNA"/>
</dbReference>
<sequence>MFSAEFNVASLLANDLHTRLVTFVNPVSFYGFKAMAGREEFNYVFSDGALLTRLHNLFFHQHKIARISFDFSSIAGDVLAYAAQQGLRVVMVGGSQEDTSAVSLVLAQRFAKLNFAVYPGFFASEDDRDNFIVQMNDYPPDIVVCGMGFPRQELFLLRCKALLKQPFVGFTCGGFISQTALRPDYYPAWVKRFGLRWLQRAILHSHVRQRLLVDYPAFLVKYLWDVLKKGEKVYQ</sequence>
<dbReference type="CDD" id="cd06533">
    <property type="entry name" value="Glyco_transf_WecG_TagA"/>
    <property type="match status" value="1"/>
</dbReference>
<dbReference type="Pfam" id="PF03808">
    <property type="entry name" value="Glyco_tran_WecG"/>
    <property type="match status" value="1"/>
</dbReference>
<dbReference type="PANTHER" id="PTHR34136:SF1">
    <property type="entry name" value="UDP-N-ACETYL-D-MANNOSAMINURONIC ACID TRANSFERASE"/>
    <property type="match status" value="1"/>
</dbReference>
<evidence type="ECO:0000313" key="3">
    <source>
        <dbReference type="EMBL" id="GAA4496406.1"/>
    </source>
</evidence>
<gene>
    <name evidence="3" type="ORF">GCM10023095_11330</name>
</gene>
<keyword evidence="2" id="KW-0808">Transferase</keyword>
<organism evidence="3 4">
    <name type="scientific">Pseudaeromonas paramecii</name>
    <dbReference type="NCBI Taxonomy" id="2138166"/>
    <lineage>
        <taxon>Bacteria</taxon>
        <taxon>Pseudomonadati</taxon>
        <taxon>Pseudomonadota</taxon>
        <taxon>Gammaproteobacteria</taxon>
        <taxon>Aeromonadales</taxon>
        <taxon>Aeromonadaceae</taxon>
        <taxon>Pseudaeromonas</taxon>
    </lineage>
</organism>
<proteinExistence type="predicted"/>
<keyword evidence="4" id="KW-1185">Reference proteome</keyword>
<dbReference type="InterPro" id="IPR004629">
    <property type="entry name" value="WecG_TagA_CpsF"/>
</dbReference>
<comment type="caution">
    <text evidence="3">The sequence shown here is derived from an EMBL/GenBank/DDBJ whole genome shotgun (WGS) entry which is preliminary data.</text>
</comment>
<evidence type="ECO:0000313" key="4">
    <source>
        <dbReference type="Proteomes" id="UP001501321"/>
    </source>
</evidence>
<name>A0ABP8Q164_9GAMM</name>
<reference evidence="4" key="1">
    <citation type="journal article" date="2019" name="Int. J. Syst. Evol. Microbiol.">
        <title>The Global Catalogue of Microorganisms (GCM) 10K type strain sequencing project: providing services to taxonomists for standard genome sequencing and annotation.</title>
        <authorList>
            <consortium name="The Broad Institute Genomics Platform"/>
            <consortium name="The Broad Institute Genome Sequencing Center for Infectious Disease"/>
            <person name="Wu L."/>
            <person name="Ma J."/>
        </authorList>
    </citation>
    <scope>NUCLEOTIDE SEQUENCE [LARGE SCALE GENOMIC DNA]</scope>
    <source>
        <strain evidence="4">JCM 32226</strain>
    </source>
</reference>
<dbReference type="RefSeq" id="WP_345010925.1">
    <property type="nucleotide sequence ID" value="NZ_BAABFC010000009.1"/>
</dbReference>
<protein>
    <submittedName>
        <fullName evidence="3">WecB/TagA/CpsF family glycosyltransferase</fullName>
    </submittedName>
</protein>
<accession>A0ABP8Q164</accession>
<dbReference type="Proteomes" id="UP001501321">
    <property type="component" value="Unassembled WGS sequence"/>
</dbReference>
<keyword evidence="1" id="KW-0328">Glycosyltransferase</keyword>
<dbReference type="PANTHER" id="PTHR34136">
    <property type="match status" value="1"/>
</dbReference>
<evidence type="ECO:0000256" key="1">
    <source>
        <dbReference type="ARBA" id="ARBA00022676"/>
    </source>
</evidence>